<dbReference type="GeneID" id="93730296"/>
<dbReference type="SUPFAM" id="SSF55811">
    <property type="entry name" value="Nudix"/>
    <property type="match status" value="1"/>
</dbReference>
<organism evidence="4 5">
    <name type="scientific">Streptomyces clavuligerus</name>
    <dbReference type="NCBI Taxonomy" id="1901"/>
    <lineage>
        <taxon>Bacteria</taxon>
        <taxon>Bacillati</taxon>
        <taxon>Actinomycetota</taxon>
        <taxon>Actinomycetes</taxon>
        <taxon>Kitasatosporales</taxon>
        <taxon>Streptomycetaceae</taxon>
        <taxon>Streptomyces</taxon>
    </lineage>
</organism>
<dbReference type="InterPro" id="IPR015797">
    <property type="entry name" value="NUDIX_hydrolase-like_dom_sf"/>
</dbReference>
<proteinExistence type="predicted"/>
<dbReference type="Proteomes" id="UP000002357">
    <property type="component" value="Chromosome"/>
</dbReference>
<dbReference type="Pfam" id="PF00293">
    <property type="entry name" value="NUDIX"/>
    <property type="match status" value="1"/>
</dbReference>
<dbReference type="RefSeq" id="WP_003961246.1">
    <property type="nucleotide sequence ID" value="NZ_CM000913.1"/>
</dbReference>
<dbReference type="GO" id="GO:0006754">
    <property type="term" value="P:ATP biosynthetic process"/>
    <property type="evidence" value="ECO:0007669"/>
    <property type="project" value="TreeGrafter"/>
</dbReference>
<dbReference type="OrthoDB" id="4287477at2"/>
<dbReference type="InterPro" id="IPR020084">
    <property type="entry name" value="NUDIX_hydrolase_CS"/>
</dbReference>
<dbReference type="CDD" id="cd03673">
    <property type="entry name" value="NUDIX_Ap6A_hydrolase"/>
    <property type="match status" value="1"/>
</dbReference>
<dbReference type="Gene3D" id="3.90.79.10">
    <property type="entry name" value="Nucleoside Triphosphate Pyrophosphohydrolase"/>
    <property type="match status" value="1"/>
</dbReference>
<dbReference type="STRING" id="1901.BB341_12740"/>
<evidence type="ECO:0000313" key="4">
    <source>
        <dbReference type="EMBL" id="EFG08242.1"/>
    </source>
</evidence>
<evidence type="ECO:0000256" key="1">
    <source>
        <dbReference type="ARBA" id="ARBA00022801"/>
    </source>
</evidence>
<dbReference type="KEGG" id="sclf:BB341_12740"/>
<evidence type="ECO:0000259" key="3">
    <source>
        <dbReference type="PROSITE" id="PS51462"/>
    </source>
</evidence>
<accession>E2PYR1</accession>
<evidence type="ECO:0000313" key="5">
    <source>
        <dbReference type="Proteomes" id="UP000002357"/>
    </source>
</evidence>
<sequence>MSANGTVIRAAGCVLWRRSPHGGGDVEICLVHRPKYDDWSHPKGKLKRGEDARAGARREVREETGTDCDPGPELPTVRYPVEGRPKEVRYWAAEATGGGFTPNREVDRVVWLSPRAAHIRLTQERDRALVDAFLTALRPAGAEHAH</sequence>
<gene>
    <name evidence="4" type="ORF">SCLAV_3171</name>
</gene>
<keyword evidence="5" id="KW-1185">Reference proteome</keyword>
<reference evidence="4 5" key="1">
    <citation type="journal article" date="2010" name="Genome Biol. Evol.">
        <title>The sequence of a 1.8-mb bacterial linear plasmid reveals a rich evolutionary reservoir of secondary metabolic pathways.</title>
        <authorList>
            <person name="Medema M.H."/>
            <person name="Trefzer A."/>
            <person name="Kovalchuk A."/>
            <person name="van den Berg M."/>
            <person name="Mueller U."/>
            <person name="Heijne W."/>
            <person name="Wu L."/>
            <person name="Alam M.T."/>
            <person name="Ronning C.M."/>
            <person name="Nierman W.C."/>
            <person name="Bovenberg R.A.L."/>
            <person name="Breitling R."/>
            <person name="Takano E."/>
        </authorList>
    </citation>
    <scope>NUCLEOTIDE SEQUENCE [LARGE SCALE GENOMIC DNA]</scope>
    <source>
        <strain evidence="5">ATCC 27064 / DSM 738 / JCM 4710 / NBRC 13307 / NCIMB 12785 / NRRL 3585 / VKM Ac-602</strain>
    </source>
</reference>
<name>E2PYR1_STRCL</name>
<dbReference type="PROSITE" id="PS51462">
    <property type="entry name" value="NUDIX"/>
    <property type="match status" value="1"/>
</dbReference>
<dbReference type="PROSITE" id="PS00893">
    <property type="entry name" value="NUDIX_BOX"/>
    <property type="match status" value="1"/>
</dbReference>
<dbReference type="PANTHER" id="PTHR21340">
    <property type="entry name" value="DIADENOSINE 5,5-P1,P4-TETRAPHOSPHATE PYROPHOSPHOHYDROLASE MUTT"/>
    <property type="match status" value="1"/>
</dbReference>
<dbReference type="PANTHER" id="PTHR21340:SF0">
    <property type="entry name" value="BIS(5'-NUCLEOSYL)-TETRAPHOSPHATASE [ASYMMETRICAL]"/>
    <property type="match status" value="1"/>
</dbReference>
<keyword evidence="1 4" id="KW-0378">Hydrolase</keyword>
<dbReference type="GO" id="GO:0006167">
    <property type="term" value="P:AMP biosynthetic process"/>
    <property type="evidence" value="ECO:0007669"/>
    <property type="project" value="TreeGrafter"/>
</dbReference>
<dbReference type="InterPro" id="IPR000086">
    <property type="entry name" value="NUDIX_hydrolase_dom"/>
</dbReference>
<dbReference type="InterPro" id="IPR051325">
    <property type="entry name" value="Nudix_hydrolase_domain"/>
</dbReference>
<evidence type="ECO:0000256" key="2">
    <source>
        <dbReference type="SAM" id="MobiDB-lite"/>
    </source>
</evidence>
<feature type="domain" description="Nudix hydrolase" evidence="3">
    <location>
        <begin position="6"/>
        <end position="135"/>
    </location>
</feature>
<dbReference type="EMBL" id="CM000913">
    <property type="protein sequence ID" value="EFG08242.1"/>
    <property type="molecule type" value="Genomic_DNA"/>
</dbReference>
<dbReference type="GO" id="GO:0004081">
    <property type="term" value="F:bis(5'-nucleosyl)-tetraphosphatase (asymmetrical) activity"/>
    <property type="evidence" value="ECO:0007669"/>
    <property type="project" value="TreeGrafter"/>
</dbReference>
<protein>
    <submittedName>
        <fullName evidence="4">Putative NUDIX hydrolase</fullName>
    </submittedName>
</protein>
<feature type="compositionally biased region" description="Basic and acidic residues" evidence="2">
    <location>
        <begin position="40"/>
        <end position="64"/>
    </location>
</feature>
<dbReference type="eggNOG" id="COG1051">
    <property type="taxonomic scope" value="Bacteria"/>
</dbReference>
<dbReference type="AlphaFoldDB" id="E2PYR1"/>
<feature type="region of interest" description="Disordered" evidence="2">
    <location>
        <begin position="40"/>
        <end position="79"/>
    </location>
</feature>